<evidence type="ECO:0000313" key="1">
    <source>
        <dbReference type="EMBL" id="TXH84246.1"/>
    </source>
</evidence>
<reference evidence="1 2" key="1">
    <citation type="submission" date="2018-09" db="EMBL/GenBank/DDBJ databases">
        <title>Metagenome Assembled Genomes from an Advanced Water Purification Facility.</title>
        <authorList>
            <person name="Stamps B.W."/>
            <person name="Spear J.R."/>
        </authorList>
    </citation>
    <scope>NUCLEOTIDE SEQUENCE [LARGE SCALE GENOMIC DNA]</scope>
    <source>
        <strain evidence="1">Bin_27_1</strain>
    </source>
</reference>
<dbReference type="EMBL" id="SSFD01000185">
    <property type="protein sequence ID" value="TXH84246.1"/>
    <property type="molecule type" value="Genomic_DNA"/>
</dbReference>
<organism evidence="1 2">
    <name type="scientific">Thauera aminoaromatica</name>
    <dbReference type="NCBI Taxonomy" id="164330"/>
    <lineage>
        <taxon>Bacteria</taxon>
        <taxon>Pseudomonadati</taxon>
        <taxon>Pseudomonadota</taxon>
        <taxon>Betaproteobacteria</taxon>
        <taxon>Rhodocyclales</taxon>
        <taxon>Zoogloeaceae</taxon>
        <taxon>Thauera</taxon>
    </lineage>
</organism>
<dbReference type="Pfam" id="PF11743">
    <property type="entry name" value="DUF3301"/>
    <property type="match status" value="1"/>
</dbReference>
<gene>
    <name evidence="1" type="ORF">E6Q80_11865</name>
</gene>
<dbReference type="Proteomes" id="UP000321192">
    <property type="component" value="Unassembled WGS sequence"/>
</dbReference>
<name>A0A5C7SMJ2_THASP</name>
<dbReference type="AlphaFoldDB" id="A0A5C7SMJ2"/>
<dbReference type="RefSeq" id="WP_276658813.1">
    <property type="nucleotide sequence ID" value="NZ_SSFD01000185.1"/>
</dbReference>
<dbReference type="InterPro" id="IPR021732">
    <property type="entry name" value="DUF3301"/>
</dbReference>
<proteinExistence type="predicted"/>
<accession>A0A5C7SMJ2</accession>
<sequence length="119" mass="13122">MSFVELLALLALGAVVWFWFDSLKAREIGIEAARRACTREGVQFLDETVAGQGLRLARDDNGRVLLRRGYAFEYSVGGDDRNAGSVVLEGREVVLVDVSAHRLARRAVVIDLHPRDPSA</sequence>
<protein>
    <submittedName>
        <fullName evidence="1">DUF3301 domain-containing protein</fullName>
    </submittedName>
</protein>
<comment type="caution">
    <text evidence="1">The sequence shown here is derived from an EMBL/GenBank/DDBJ whole genome shotgun (WGS) entry which is preliminary data.</text>
</comment>
<evidence type="ECO:0000313" key="2">
    <source>
        <dbReference type="Proteomes" id="UP000321192"/>
    </source>
</evidence>